<accession>A0ABS9Z8M5</accession>
<keyword evidence="6 9" id="KW-1133">Transmembrane helix</keyword>
<comment type="similarity">
    <text evidence="8">Belongs to the TsuA/YedE (TC 9.B.102) family.</text>
</comment>
<dbReference type="PANTHER" id="PTHR30574:SF1">
    <property type="entry name" value="SULPHUR TRANSPORT DOMAIN-CONTAINING PROTEIN"/>
    <property type="match status" value="1"/>
</dbReference>
<feature type="transmembrane region" description="Helical" evidence="9">
    <location>
        <begin position="124"/>
        <end position="141"/>
    </location>
</feature>
<keyword evidence="11" id="KW-1185">Reference proteome</keyword>
<evidence type="ECO:0000313" key="11">
    <source>
        <dbReference type="Proteomes" id="UP001139104"/>
    </source>
</evidence>
<keyword evidence="4" id="KW-0997">Cell inner membrane</keyword>
<comment type="subcellular location">
    <subcellularLocation>
        <location evidence="1">Cell inner membrane</location>
        <topology evidence="1">Multi-pass membrane protein</topology>
    </subcellularLocation>
</comment>
<dbReference type="RefSeq" id="WP_243067944.1">
    <property type="nucleotide sequence ID" value="NZ_JAIVFK010000063.1"/>
</dbReference>
<gene>
    <name evidence="10" type="ORF">K2U94_14890</name>
</gene>
<keyword evidence="3" id="KW-1003">Cell membrane</keyword>
<evidence type="ECO:0000256" key="3">
    <source>
        <dbReference type="ARBA" id="ARBA00022475"/>
    </source>
</evidence>
<proteinExistence type="inferred from homology"/>
<dbReference type="Pfam" id="PF04143">
    <property type="entry name" value="Sulf_transp"/>
    <property type="match status" value="1"/>
</dbReference>
<reference evidence="10" key="1">
    <citation type="journal article" date="2022" name="ISME J.">
        <title>Identification of active gaseous-alkane degraders at natural gas seeps.</title>
        <authorList>
            <person name="Farhan Ul Haque M."/>
            <person name="Hernandez M."/>
            <person name="Crombie A.T."/>
            <person name="Murrell J.C."/>
        </authorList>
    </citation>
    <scope>NUCLEOTIDE SEQUENCE</scope>
    <source>
        <strain evidence="10">PC2</strain>
    </source>
</reference>
<evidence type="ECO:0000256" key="4">
    <source>
        <dbReference type="ARBA" id="ARBA00022519"/>
    </source>
</evidence>
<sequence length="184" mass="19434">MSMLTDRLSQRTAGRRLDLSPYLIGSAVGVLSWVAFSVAGDPLGVTTALSQAAQPIAALLFGAETAAKNPYWAPMPFSWNYGVLFLVGLMAGALVSSLVAGTFRFESVPRFWRERFGGSVLKRFAVAFVAGAVMMFGARMAGGCTSGHGISGTLQLALSSWIFIAIVFASGLIGSRIVYGRKGK</sequence>
<feature type="transmembrane region" description="Helical" evidence="9">
    <location>
        <begin position="161"/>
        <end position="179"/>
    </location>
</feature>
<evidence type="ECO:0000256" key="1">
    <source>
        <dbReference type="ARBA" id="ARBA00004429"/>
    </source>
</evidence>
<keyword evidence="7 9" id="KW-0472">Membrane</keyword>
<dbReference type="Proteomes" id="UP001139104">
    <property type="component" value="Unassembled WGS sequence"/>
</dbReference>
<organism evidence="10 11">
    <name type="scientific">Candidatus Rhodoblastus alkanivorans</name>
    <dbReference type="NCBI Taxonomy" id="2954117"/>
    <lineage>
        <taxon>Bacteria</taxon>
        <taxon>Pseudomonadati</taxon>
        <taxon>Pseudomonadota</taxon>
        <taxon>Alphaproteobacteria</taxon>
        <taxon>Hyphomicrobiales</taxon>
        <taxon>Rhodoblastaceae</taxon>
        <taxon>Rhodoblastus</taxon>
    </lineage>
</organism>
<evidence type="ECO:0000256" key="7">
    <source>
        <dbReference type="ARBA" id="ARBA00023136"/>
    </source>
</evidence>
<keyword evidence="5 9" id="KW-0812">Transmembrane</keyword>
<comment type="caution">
    <text evidence="10">The sequence shown here is derived from an EMBL/GenBank/DDBJ whole genome shotgun (WGS) entry which is preliminary data.</text>
</comment>
<name>A0ABS9Z8M5_9HYPH</name>
<evidence type="ECO:0000256" key="5">
    <source>
        <dbReference type="ARBA" id="ARBA00022692"/>
    </source>
</evidence>
<protein>
    <submittedName>
        <fullName evidence="10">YeeE/YedE family protein</fullName>
    </submittedName>
</protein>
<feature type="transmembrane region" description="Helical" evidence="9">
    <location>
        <begin position="79"/>
        <end position="103"/>
    </location>
</feature>
<dbReference type="InterPro" id="IPR007272">
    <property type="entry name" value="Sulf_transp_TsuA/YedE"/>
</dbReference>
<evidence type="ECO:0000313" key="10">
    <source>
        <dbReference type="EMBL" id="MCI4684029.1"/>
    </source>
</evidence>
<evidence type="ECO:0000256" key="6">
    <source>
        <dbReference type="ARBA" id="ARBA00022989"/>
    </source>
</evidence>
<evidence type="ECO:0000256" key="8">
    <source>
        <dbReference type="ARBA" id="ARBA00035655"/>
    </source>
</evidence>
<feature type="transmembrane region" description="Helical" evidence="9">
    <location>
        <begin position="21"/>
        <end position="40"/>
    </location>
</feature>
<evidence type="ECO:0000256" key="9">
    <source>
        <dbReference type="SAM" id="Phobius"/>
    </source>
</evidence>
<evidence type="ECO:0000256" key="2">
    <source>
        <dbReference type="ARBA" id="ARBA00022448"/>
    </source>
</evidence>
<keyword evidence="2" id="KW-0813">Transport</keyword>
<dbReference type="PANTHER" id="PTHR30574">
    <property type="entry name" value="INNER MEMBRANE PROTEIN YEDE"/>
    <property type="match status" value="1"/>
</dbReference>
<dbReference type="EMBL" id="JAIVFP010000001">
    <property type="protein sequence ID" value="MCI4684029.1"/>
    <property type="molecule type" value="Genomic_DNA"/>
</dbReference>